<reference evidence="7" key="1">
    <citation type="journal article" date="2023" name="Science">
        <title>Elucidation of the pathway for biosynthesis of saponin adjuvants from the soapbark tree.</title>
        <authorList>
            <person name="Reed J."/>
            <person name="Orme A."/>
            <person name="El-Demerdash A."/>
            <person name="Owen C."/>
            <person name="Martin L.B.B."/>
            <person name="Misra R.C."/>
            <person name="Kikuchi S."/>
            <person name="Rejzek M."/>
            <person name="Martin A.C."/>
            <person name="Harkess A."/>
            <person name="Leebens-Mack J."/>
            <person name="Louveau T."/>
            <person name="Stephenson M.J."/>
            <person name="Osbourn A."/>
        </authorList>
    </citation>
    <scope>NUCLEOTIDE SEQUENCE</scope>
    <source>
        <strain evidence="7">S10</strain>
    </source>
</reference>
<comment type="caution">
    <text evidence="7">The sequence shown here is derived from an EMBL/GenBank/DDBJ whole genome shotgun (WGS) entry which is preliminary data.</text>
</comment>
<evidence type="ECO:0000256" key="2">
    <source>
        <dbReference type="ARBA" id="ARBA00023015"/>
    </source>
</evidence>
<keyword evidence="3" id="KW-0238">DNA-binding</keyword>
<feature type="domain" description="WRKY" evidence="6">
    <location>
        <begin position="124"/>
        <end position="187"/>
    </location>
</feature>
<dbReference type="PROSITE" id="PS50811">
    <property type="entry name" value="WRKY"/>
    <property type="match status" value="1"/>
</dbReference>
<keyword evidence="8" id="KW-1185">Reference proteome</keyword>
<gene>
    <name evidence="7" type="ORF">O6P43_014628</name>
</gene>
<dbReference type="EMBL" id="JARAOO010000006">
    <property type="protein sequence ID" value="KAJ7964894.1"/>
    <property type="molecule type" value="Genomic_DNA"/>
</dbReference>
<dbReference type="PANTHER" id="PTHR31282">
    <property type="entry name" value="WRKY TRANSCRIPTION FACTOR 21-RELATED"/>
    <property type="match status" value="1"/>
</dbReference>
<dbReference type="KEGG" id="qsa:O6P43_014628"/>
<protein>
    <submittedName>
        <fullName evidence="7">WRKY transcription factor</fullName>
    </submittedName>
</protein>
<dbReference type="SUPFAM" id="SSF118290">
    <property type="entry name" value="WRKY DNA-binding domain"/>
    <property type="match status" value="1"/>
</dbReference>
<dbReference type="InterPro" id="IPR036576">
    <property type="entry name" value="WRKY_dom_sf"/>
</dbReference>
<dbReference type="InterPro" id="IPR044810">
    <property type="entry name" value="WRKY_plant"/>
</dbReference>
<evidence type="ECO:0000256" key="5">
    <source>
        <dbReference type="ARBA" id="ARBA00023242"/>
    </source>
</evidence>
<evidence type="ECO:0000256" key="1">
    <source>
        <dbReference type="ARBA" id="ARBA00004123"/>
    </source>
</evidence>
<accession>A0AAD7LV95</accession>
<dbReference type="GO" id="GO:0003700">
    <property type="term" value="F:DNA-binding transcription factor activity"/>
    <property type="evidence" value="ECO:0007669"/>
    <property type="project" value="InterPro"/>
</dbReference>
<keyword evidence="5" id="KW-0539">Nucleus</keyword>
<dbReference type="GO" id="GO:0005634">
    <property type="term" value="C:nucleus"/>
    <property type="evidence" value="ECO:0007669"/>
    <property type="project" value="UniProtKB-SubCell"/>
</dbReference>
<sequence length="328" mass="37394">MENILRFDEKKAVEDELIRGQEFTNQLRQILSKSSGNDLSKTYAVDLAYKIKKSFTNTISVLIAGSVHELDEVSPMQQITDKKSNLPKSDIVDVEVQGSKRATIEDGRGCYKRRRVSPVSWKRDTPTVIDDGHAWRKYGLKVILNAKHPRHYYRRTNKFDQGCKAIKHVQKMQDDPPLYRTAYYGHHTCRDLLKHPEETLIILDSPLAPVDNQYPNNYSDSSTILSFANTTNNSKKLLQEQKTETILGIAGIFGDHDRHHHKSFINQTSFVSSADHEYFLPTDDFSSNSAFYPSASAALDESSFGYDDSFSNLFAGSMDFDEFLQQFS</sequence>
<dbReference type="InterPro" id="IPR003657">
    <property type="entry name" value="WRKY_dom"/>
</dbReference>
<evidence type="ECO:0000256" key="4">
    <source>
        <dbReference type="ARBA" id="ARBA00023163"/>
    </source>
</evidence>
<name>A0AAD7LV95_QUISA</name>
<evidence type="ECO:0000259" key="6">
    <source>
        <dbReference type="PROSITE" id="PS50811"/>
    </source>
</evidence>
<dbReference type="Pfam" id="PF03106">
    <property type="entry name" value="WRKY"/>
    <property type="match status" value="1"/>
</dbReference>
<organism evidence="7 8">
    <name type="scientific">Quillaja saponaria</name>
    <name type="common">Soap bark tree</name>
    <dbReference type="NCBI Taxonomy" id="32244"/>
    <lineage>
        <taxon>Eukaryota</taxon>
        <taxon>Viridiplantae</taxon>
        <taxon>Streptophyta</taxon>
        <taxon>Embryophyta</taxon>
        <taxon>Tracheophyta</taxon>
        <taxon>Spermatophyta</taxon>
        <taxon>Magnoliopsida</taxon>
        <taxon>eudicotyledons</taxon>
        <taxon>Gunneridae</taxon>
        <taxon>Pentapetalae</taxon>
        <taxon>rosids</taxon>
        <taxon>fabids</taxon>
        <taxon>Fabales</taxon>
        <taxon>Quillajaceae</taxon>
        <taxon>Quillaja</taxon>
    </lineage>
</organism>
<evidence type="ECO:0000313" key="8">
    <source>
        <dbReference type="Proteomes" id="UP001163823"/>
    </source>
</evidence>
<keyword evidence="2" id="KW-0805">Transcription regulation</keyword>
<proteinExistence type="predicted"/>
<dbReference type="Gene3D" id="2.20.25.80">
    <property type="entry name" value="WRKY domain"/>
    <property type="match status" value="1"/>
</dbReference>
<keyword evidence="4" id="KW-0804">Transcription</keyword>
<evidence type="ECO:0000313" key="7">
    <source>
        <dbReference type="EMBL" id="KAJ7964894.1"/>
    </source>
</evidence>
<evidence type="ECO:0000256" key="3">
    <source>
        <dbReference type="ARBA" id="ARBA00023125"/>
    </source>
</evidence>
<dbReference type="SMART" id="SM00774">
    <property type="entry name" value="WRKY"/>
    <property type="match status" value="1"/>
</dbReference>
<dbReference type="Proteomes" id="UP001163823">
    <property type="component" value="Chromosome 6"/>
</dbReference>
<dbReference type="AlphaFoldDB" id="A0AAD7LV95"/>
<dbReference type="GO" id="GO:0043565">
    <property type="term" value="F:sequence-specific DNA binding"/>
    <property type="evidence" value="ECO:0007669"/>
    <property type="project" value="InterPro"/>
</dbReference>
<comment type="subcellular location">
    <subcellularLocation>
        <location evidence="1">Nucleus</location>
    </subcellularLocation>
</comment>